<organism evidence="4 5">
    <name type="scientific">Caproiciproducens faecalis</name>
    <dbReference type="NCBI Taxonomy" id="2820301"/>
    <lineage>
        <taxon>Bacteria</taxon>
        <taxon>Bacillati</taxon>
        <taxon>Bacillota</taxon>
        <taxon>Clostridia</taxon>
        <taxon>Eubacteriales</taxon>
        <taxon>Acutalibacteraceae</taxon>
        <taxon>Caproiciproducens</taxon>
    </lineage>
</organism>
<sequence length="252" mass="28193">MKALITGASSGMGRDMAKILSDRGCDLILVARRKDRLEQLCALLKTRTRIICADLSVESECMALYDQVKDEKIDILINNAGLGVFGAFDATDLKKELRMIDTNIRAVHILTKLFLKDFKARNAGYIMNVASSAAFQPGPLLSSYYASKAYVLRLTEAVYEELRRSGSKVHICALCPGPVRTEFDSVADVKFSVKGLESRYVAEYALRKMFEGKLVIVPGALMKCTRFFGRFLPEKAMLKIAYHMQKRKTGQK</sequence>
<reference evidence="4 5" key="1">
    <citation type="submission" date="2021-03" db="EMBL/GenBank/DDBJ databases">
        <title>Caproiciproducens sp. nov. isolated from feces of cow.</title>
        <authorList>
            <person name="Choi J.-Y."/>
        </authorList>
    </citation>
    <scope>NUCLEOTIDE SEQUENCE [LARGE SCALE GENOMIC DNA]</scope>
    <source>
        <strain evidence="4 5">AGMB10547</strain>
    </source>
</reference>
<dbReference type="Proteomes" id="UP000719942">
    <property type="component" value="Unassembled WGS sequence"/>
</dbReference>
<dbReference type="Pfam" id="PF00106">
    <property type="entry name" value="adh_short"/>
    <property type="match status" value="1"/>
</dbReference>
<dbReference type="PRINTS" id="PR00081">
    <property type="entry name" value="GDHRDH"/>
</dbReference>
<evidence type="ECO:0000313" key="4">
    <source>
        <dbReference type="EMBL" id="MBW7572844.1"/>
    </source>
</evidence>
<comment type="caution">
    <text evidence="4">The sequence shown here is derived from an EMBL/GenBank/DDBJ whole genome shotgun (WGS) entry which is preliminary data.</text>
</comment>
<dbReference type="SUPFAM" id="SSF51735">
    <property type="entry name" value="NAD(P)-binding Rossmann-fold domains"/>
    <property type="match status" value="1"/>
</dbReference>
<dbReference type="PRINTS" id="PR00080">
    <property type="entry name" value="SDRFAMILY"/>
</dbReference>
<dbReference type="PANTHER" id="PTHR42901:SF1">
    <property type="entry name" value="ALCOHOL DEHYDROGENASE"/>
    <property type="match status" value="1"/>
</dbReference>
<gene>
    <name evidence="4" type="ORF">J5W02_08445</name>
</gene>
<dbReference type="InterPro" id="IPR036291">
    <property type="entry name" value="NAD(P)-bd_dom_sf"/>
</dbReference>
<keyword evidence="5" id="KW-1185">Reference proteome</keyword>
<accession>A0ABS7DNG8</accession>
<evidence type="ECO:0000256" key="2">
    <source>
        <dbReference type="ARBA" id="ARBA00023002"/>
    </source>
</evidence>
<dbReference type="EMBL" id="JAGFNZ010000002">
    <property type="protein sequence ID" value="MBW7572844.1"/>
    <property type="molecule type" value="Genomic_DNA"/>
</dbReference>
<evidence type="ECO:0000256" key="3">
    <source>
        <dbReference type="RuleBase" id="RU000363"/>
    </source>
</evidence>
<evidence type="ECO:0000256" key="1">
    <source>
        <dbReference type="ARBA" id="ARBA00006484"/>
    </source>
</evidence>
<dbReference type="InterPro" id="IPR002347">
    <property type="entry name" value="SDR_fam"/>
</dbReference>
<proteinExistence type="inferred from homology"/>
<dbReference type="Gene3D" id="3.40.50.720">
    <property type="entry name" value="NAD(P)-binding Rossmann-like Domain"/>
    <property type="match status" value="1"/>
</dbReference>
<name>A0ABS7DNG8_9FIRM</name>
<evidence type="ECO:0000313" key="5">
    <source>
        <dbReference type="Proteomes" id="UP000719942"/>
    </source>
</evidence>
<keyword evidence="2" id="KW-0560">Oxidoreductase</keyword>
<dbReference type="PANTHER" id="PTHR42901">
    <property type="entry name" value="ALCOHOL DEHYDROGENASE"/>
    <property type="match status" value="1"/>
</dbReference>
<protein>
    <submittedName>
        <fullName evidence="4">SDR family oxidoreductase</fullName>
    </submittedName>
</protein>
<dbReference type="CDD" id="cd05233">
    <property type="entry name" value="SDR_c"/>
    <property type="match status" value="1"/>
</dbReference>
<comment type="similarity">
    <text evidence="1 3">Belongs to the short-chain dehydrogenases/reductases (SDR) family.</text>
</comment>
<dbReference type="RefSeq" id="WP_219965218.1">
    <property type="nucleotide sequence ID" value="NZ_JAGFNZ010000002.1"/>
</dbReference>
<dbReference type="PIRSF" id="PIRSF000126">
    <property type="entry name" value="11-beta-HSD1"/>
    <property type="match status" value="1"/>
</dbReference>